<dbReference type="InterPro" id="IPR035476">
    <property type="entry name" value="SIS_PGI_1"/>
</dbReference>
<dbReference type="PRINTS" id="PR00662">
    <property type="entry name" value="G6PISOMERASE"/>
</dbReference>
<evidence type="ECO:0000313" key="10">
    <source>
        <dbReference type="EMBL" id="TYB32568.1"/>
    </source>
</evidence>
<comment type="caution">
    <text evidence="10">The sequence shown here is derived from an EMBL/GenBank/DDBJ whole genome shotgun (WGS) entry which is preliminary data.</text>
</comment>
<dbReference type="PROSITE" id="PS51463">
    <property type="entry name" value="P_GLUCOSE_ISOMERASE_3"/>
    <property type="match status" value="1"/>
</dbReference>
<evidence type="ECO:0000256" key="2">
    <source>
        <dbReference type="ARBA" id="ARBA00006604"/>
    </source>
</evidence>
<dbReference type="InterPro" id="IPR035482">
    <property type="entry name" value="SIS_PGI_2"/>
</dbReference>
<evidence type="ECO:0000313" key="11">
    <source>
        <dbReference type="Proteomes" id="UP000323337"/>
    </source>
</evidence>
<dbReference type="SUPFAM" id="SSF53697">
    <property type="entry name" value="SIS domain"/>
    <property type="match status" value="1"/>
</dbReference>
<dbReference type="Pfam" id="PF00342">
    <property type="entry name" value="PGI"/>
    <property type="match status" value="1"/>
</dbReference>
<dbReference type="GO" id="GO:0006094">
    <property type="term" value="P:gluconeogenesis"/>
    <property type="evidence" value="ECO:0007669"/>
    <property type="project" value="UniProtKB-UniRule"/>
</dbReference>
<dbReference type="GO" id="GO:0004347">
    <property type="term" value="F:glucose-6-phosphate isomerase activity"/>
    <property type="evidence" value="ECO:0007669"/>
    <property type="project" value="UniProtKB-UniRule"/>
</dbReference>
<feature type="active site" description="Proton donor" evidence="8">
    <location>
        <position position="281"/>
    </location>
</feature>
<dbReference type="HAMAP" id="MF_00473">
    <property type="entry name" value="G6P_isomerase"/>
    <property type="match status" value="1"/>
</dbReference>
<dbReference type="EMBL" id="VSIV01000317">
    <property type="protein sequence ID" value="TYB32568.1"/>
    <property type="molecule type" value="Genomic_DNA"/>
</dbReference>
<dbReference type="CDD" id="cd05015">
    <property type="entry name" value="SIS_PGI_1"/>
    <property type="match status" value="1"/>
</dbReference>
<organism evidence="10 11">
    <name type="scientific">Flexistipes sinusarabici</name>
    <dbReference type="NCBI Taxonomy" id="2352"/>
    <lineage>
        <taxon>Bacteria</taxon>
        <taxon>Pseudomonadati</taxon>
        <taxon>Deferribacterota</taxon>
        <taxon>Deferribacteres</taxon>
        <taxon>Deferribacterales</taxon>
        <taxon>Flexistipitaceae</taxon>
        <taxon>Flexistipes</taxon>
    </lineage>
</organism>
<dbReference type="PROSITE" id="PS00174">
    <property type="entry name" value="P_GLUCOSE_ISOMERASE_2"/>
    <property type="match status" value="1"/>
</dbReference>
<dbReference type="GO" id="GO:0006096">
    <property type="term" value="P:glycolytic process"/>
    <property type="evidence" value="ECO:0007669"/>
    <property type="project" value="UniProtKB-UniRule"/>
</dbReference>
<dbReference type="FunFam" id="3.40.50.10490:FF:000016">
    <property type="entry name" value="Glucose-6-phosphate isomerase"/>
    <property type="match status" value="1"/>
</dbReference>
<dbReference type="Proteomes" id="UP000323337">
    <property type="component" value="Unassembled WGS sequence"/>
</dbReference>
<dbReference type="Gene3D" id="3.40.50.10490">
    <property type="entry name" value="Glucose-6-phosphate isomerase like protein, domain 1"/>
    <property type="match status" value="2"/>
</dbReference>
<dbReference type="GO" id="GO:0097367">
    <property type="term" value="F:carbohydrate derivative binding"/>
    <property type="evidence" value="ECO:0007669"/>
    <property type="project" value="InterPro"/>
</dbReference>
<dbReference type="RefSeq" id="WP_303701915.1">
    <property type="nucleotide sequence ID" value="NZ_VSIV01000317.1"/>
</dbReference>
<dbReference type="UniPathway" id="UPA00109">
    <property type="reaction ID" value="UER00181"/>
</dbReference>
<name>A0A5D0MMU4_FLESI</name>
<comment type="subcellular location">
    <subcellularLocation>
        <location evidence="8">Cytoplasm</location>
    </subcellularLocation>
</comment>
<feature type="active site" evidence="8">
    <location>
        <position position="310"/>
    </location>
</feature>
<keyword evidence="6 8" id="KW-0413">Isomerase</keyword>
<comment type="pathway">
    <text evidence="1 8 9">Carbohydrate degradation; glycolysis; D-glyceraldehyde 3-phosphate and glycerone phosphate from D-glucose: step 2/4.</text>
</comment>
<dbReference type="CDD" id="cd05016">
    <property type="entry name" value="SIS_PGI_2"/>
    <property type="match status" value="1"/>
</dbReference>
<dbReference type="InterPro" id="IPR046348">
    <property type="entry name" value="SIS_dom_sf"/>
</dbReference>
<evidence type="ECO:0000256" key="9">
    <source>
        <dbReference type="RuleBase" id="RU000612"/>
    </source>
</evidence>
<evidence type="ECO:0000256" key="4">
    <source>
        <dbReference type="ARBA" id="ARBA00022490"/>
    </source>
</evidence>
<dbReference type="PANTHER" id="PTHR11469">
    <property type="entry name" value="GLUCOSE-6-PHOSPHATE ISOMERASE"/>
    <property type="match status" value="1"/>
</dbReference>
<dbReference type="AlphaFoldDB" id="A0A5D0MMU4"/>
<dbReference type="GO" id="GO:0051156">
    <property type="term" value="P:glucose 6-phosphate metabolic process"/>
    <property type="evidence" value="ECO:0007669"/>
    <property type="project" value="TreeGrafter"/>
</dbReference>
<evidence type="ECO:0000256" key="1">
    <source>
        <dbReference type="ARBA" id="ARBA00004926"/>
    </source>
</evidence>
<evidence type="ECO:0000256" key="6">
    <source>
        <dbReference type="ARBA" id="ARBA00023235"/>
    </source>
</evidence>
<comment type="pathway">
    <text evidence="8">Carbohydrate biosynthesis; gluconeogenesis.</text>
</comment>
<accession>A0A5D0MMU4</accession>
<reference evidence="10 11" key="1">
    <citation type="submission" date="2019-08" db="EMBL/GenBank/DDBJ databases">
        <title>Genomic characterization of a novel candidate phylum (ARYD3) from a high temperature, high salinity tertiary oil reservoir in north central Oklahoma, USA.</title>
        <authorList>
            <person name="Youssef N.H."/>
            <person name="Yadav A."/>
            <person name="Elshahed M.S."/>
        </authorList>
    </citation>
    <scope>NUCLEOTIDE SEQUENCE [LARGE SCALE GENOMIC DNA]</scope>
    <source>
        <strain evidence="10">ARYD1</strain>
    </source>
</reference>
<dbReference type="GO" id="GO:0048029">
    <property type="term" value="F:monosaccharide binding"/>
    <property type="evidence" value="ECO:0007669"/>
    <property type="project" value="TreeGrafter"/>
</dbReference>
<feature type="active site" evidence="8">
    <location>
        <position position="422"/>
    </location>
</feature>
<comment type="similarity">
    <text evidence="2 8 9">Belongs to the GPI family.</text>
</comment>
<dbReference type="InterPro" id="IPR018189">
    <property type="entry name" value="Phosphoglucose_isomerase_CS"/>
</dbReference>
<sequence>MSYIKLDYNYTMSEFLENGLTDEELEESKDAAKKGLSDFITLSEESEVGFSHLPEFDLSQIKETVKASKGQYNDLIIVGIGGSSLGVEAVTNALLPHGYNALSFGERGCLPRVWFADNVDSHKLYWILKKCEAEDTLVCVITKSGSTVETISNFSIIYKWLNENLKNPFSHIYVITDPEKGPLREFAEMHNIKTFSIPSNVGGRFSVLSPVGIVPSAILGLDVDRMMEGAEEIVKSEKEKILHLSAIYLSFIKRGLNINVMMPYTSRLKSFCEWFSQLWSESLGKRYTKDGSEIHAGTTPVGAVGANDQHSQLQLYKEGPSDKLITFLELGSHDFDAEIQAGFHPEFSYLTGHSLGQLMNYELHATELSLRKAGKPSLKLVMDGVDECSVGKLFMLMQYVVAVTGLSMDINPFDQPGVEEGKHFAYGMLGREGFEGKKKEFDDQYIKSDEYFL</sequence>
<dbReference type="EC" id="5.3.1.9" evidence="8"/>
<dbReference type="PROSITE" id="PS00765">
    <property type="entry name" value="P_GLUCOSE_ISOMERASE_1"/>
    <property type="match status" value="1"/>
</dbReference>
<evidence type="ECO:0000256" key="8">
    <source>
        <dbReference type="HAMAP-Rule" id="MF_00473"/>
    </source>
</evidence>
<gene>
    <name evidence="8" type="primary">pgi</name>
    <name evidence="10" type="ORF">FXF49_10830</name>
</gene>
<comment type="function">
    <text evidence="8">Catalyzes the reversible isomerization of glucose-6-phosphate to fructose-6-phosphate.</text>
</comment>
<keyword evidence="5 8" id="KW-0324">Glycolysis</keyword>
<dbReference type="GO" id="GO:0005829">
    <property type="term" value="C:cytosol"/>
    <property type="evidence" value="ECO:0007669"/>
    <property type="project" value="TreeGrafter"/>
</dbReference>
<dbReference type="UniPathway" id="UPA00138"/>
<evidence type="ECO:0000256" key="7">
    <source>
        <dbReference type="ARBA" id="ARBA00029321"/>
    </source>
</evidence>
<dbReference type="InterPro" id="IPR001672">
    <property type="entry name" value="G6P_Isomerase"/>
</dbReference>
<protein>
    <recommendedName>
        <fullName evidence="8">Glucose-6-phosphate isomerase</fullName>
        <shortName evidence="8">GPI</shortName>
        <ecNumber evidence="8">5.3.1.9</ecNumber>
    </recommendedName>
    <alternativeName>
        <fullName evidence="8">Phosphoglucose isomerase</fullName>
        <shortName evidence="8">PGI</shortName>
    </alternativeName>
    <alternativeName>
        <fullName evidence="8">Phosphohexose isomerase</fullName>
        <shortName evidence="8">PHI</shortName>
    </alternativeName>
</protein>
<proteinExistence type="inferred from homology"/>
<evidence type="ECO:0000256" key="5">
    <source>
        <dbReference type="ARBA" id="ARBA00023152"/>
    </source>
</evidence>
<keyword evidence="3 8" id="KW-0312">Gluconeogenesis</keyword>
<evidence type="ECO:0000256" key="3">
    <source>
        <dbReference type="ARBA" id="ARBA00022432"/>
    </source>
</evidence>
<dbReference type="PANTHER" id="PTHR11469:SF1">
    <property type="entry name" value="GLUCOSE-6-PHOSPHATE ISOMERASE"/>
    <property type="match status" value="1"/>
</dbReference>
<keyword evidence="4 8" id="KW-0963">Cytoplasm</keyword>
<comment type="catalytic activity">
    <reaction evidence="7 8 9">
        <text>alpha-D-glucose 6-phosphate = beta-D-fructose 6-phosphate</text>
        <dbReference type="Rhea" id="RHEA:11816"/>
        <dbReference type="ChEBI" id="CHEBI:57634"/>
        <dbReference type="ChEBI" id="CHEBI:58225"/>
        <dbReference type="EC" id="5.3.1.9"/>
    </reaction>
</comment>